<reference evidence="2 3" key="1">
    <citation type="submission" date="2016-11" db="EMBL/GenBank/DDBJ databases">
        <title>The macronuclear genome of Stentor coeruleus: a giant cell with tiny introns.</title>
        <authorList>
            <person name="Slabodnick M."/>
            <person name="Ruby J.G."/>
            <person name="Reiff S.B."/>
            <person name="Swart E.C."/>
            <person name="Gosai S."/>
            <person name="Prabakaran S."/>
            <person name="Witkowska E."/>
            <person name="Larue G.E."/>
            <person name="Fisher S."/>
            <person name="Freeman R.M."/>
            <person name="Gunawardena J."/>
            <person name="Chu W."/>
            <person name="Stover N.A."/>
            <person name="Gregory B.D."/>
            <person name="Nowacki M."/>
            <person name="Derisi J."/>
            <person name="Roy S.W."/>
            <person name="Marshall W.F."/>
            <person name="Sood P."/>
        </authorList>
    </citation>
    <scope>NUCLEOTIDE SEQUENCE [LARGE SCALE GENOMIC DNA]</scope>
    <source>
        <strain evidence="2">WM001</strain>
    </source>
</reference>
<feature type="domain" description="Ubiquitin-like" evidence="1">
    <location>
        <begin position="14"/>
        <end position="89"/>
    </location>
</feature>
<dbReference type="EMBL" id="MPUH01000425">
    <property type="protein sequence ID" value="OMJ80391.1"/>
    <property type="molecule type" value="Genomic_DNA"/>
</dbReference>
<dbReference type="InterPro" id="IPR029071">
    <property type="entry name" value="Ubiquitin-like_domsf"/>
</dbReference>
<dbReference type="PROSITE" id="PS50053">
    <property type="entry name" value="UBIQUITIN_2"/>
    <property type="match status" value="1"/>
</dbReference>
<name>A0A1R2BUM3_9CILI</name>
<evidence type="ECO:0000313" key="3">
    <source>
        <dbReference type="Proteomes" id="UP000187209"/>
    </source>
</evidence>
<dbReference type="AlphaFoldDB" id="A0A1R2BUM3"/>
<proteinExistence type="predicted"/>
<dbReference type="Gene3D" id="3.10.20.90">
    <property type="entry name" value="Phosphatidylinositol 3-kinase Catalytic Subunit, Chain A, domain 1"/>
    <property type="match status" value="1"/>
</dbReference>
<gene>
    <name evidence="2" type="ORF">SteCoe_19343</name>
</gene>
<dbReference type="InterPro" id="IPR000626">
    <property type="entry name" value="Ubiquitin-like_dom"/>
</dbReference>
<dbReference type="Pfam" id="PF11976">
    <property type="entry name" value="Rad60-SLD"/>
    <property type="match status" value="1"/>
</dbReference>
<comment type="caution">
    <text evidence="2">The sequence shown here is derived from an EMBL/GenBank/DDBJ whole genome shotgun (WGS) entry which is preliminary data.</text>
</comment>
<dbReference type="PANTHER" id="PTHR10562">
    <property type="entry name" value="SMALL UBIQUITIN-RELATED MODIFIER"/>
    <property type="match status" value="1"/>
</dbReference>
<dbReference type="FunFam" id="3.10.20.90:FF:000202">
    <property type="entry name" value="Small ubiquitin-related modifier I"/>
    <property type="match status" value="1"/>
</dbReference>
<keyword evidence="3" id="KW-1185">Reference proteome</keyword>
<sequence>MSNPDLVEGSSEHITLKVKSQDGNEVFFKIKRATQLKKLMEAYCSRNGVNISTVRFLFDGQRIQETNTPNDLHLEENDQIDAMVEQTGGI</sequence>
<evidence type="ECO:0000259" key="1">
    <source>
        <dbReference type="PROSITE" id="PS50053"/>
    </source>
</evidence>
<dbReference type="SUPFAM" id="SSF54236">
    <property type="entry name" value="Ubiquitin-like"/>
    <property type="match status" value="1"/>
</dbReference>
<organism evidence="2 3">
    <name type="scientific">Stentor coeruleus</name>
    <dbReference type="NCBI Taxonomy" id="5963"/>
    <lineage>
        <taxon>Eukaryota</taxon>
        <taxon>Sar</taxon>
        <taxon>Alveolata</taxon>
        <taxon>Ciliophora</taxon>
        <taxon>Postciliodesmatophora</taxon>
        <taxon>Heterotrichea</taxon>
        <taxon>Heterotrichida</taxon>
        <taxon>Stentoridae</taxon>
        <taxon>Stentor</taxon>
    </lineage>
</organism>
<protein>
    <recommendedName>
        <fullName evidence="1">Ubiquitin-like domain-containing protein</fullName>
    </recommendedName>
</protein>
<dbReference type="OrthoDB" id="442921at2759"/>
<evidence type="ECO:0000313" key="2">
    <source>
        <dbReference type="EMBL" id="OMJ80391.1"/>
    </source>
</evidence>
<dbReference type="SMART" id="SM00213">
    <property type="entry name" value="UBQ"/>
    <property type="match status" value="1"/>
</dbReference>
<dbReference type="Proteomes" id="UP000187209">
    <property type="component" value="Unassembled WGS sequence"/>
</dbReference>
<dbReference type="InterPro" id="IPR022617">
    <property type="entry name" value="Rad60/SUMO-like_dom"/>
</dbReference>
<dbReference type="CDD" id="cd16116">
    <property type="entry name" value="Ubl_Smt3_like"/>
    <property type="match status" value="1"/>
</dbReference>
<accession>A0A1R2BUM3</accession>